<keyword evidence="4" id="KW-1185">Reference proteome</keyword>
<dbReference type="Pfam" id="PF00892">
    <property type="entry name" value="EamA"/>
    <property type="match status" value="1"/>
</dbReference>
<dbReference type="Gene3D" id="1.10.3730.20">
    <property type="match status" value="1"/>
</dbReference>
<dbReference type="InterPro" id="IPR000620">
    <property type="entry name" value="EamA_dom"/>
</dbReference>
<organism evidence="3 4">
    <name type="scientific">SAR92 clade bacterium H455</name>
    <dbReference type="NCBI Taxonomy" id="2974818"/>
    <lineage>
        <taxon>Bacteria</taxon>
        <taxon>Pseudomonadati</taxon>
        <taxon>Pseudomonadota</taxon>
        <taxon>Gammaproteobacteria</taxon>
        <taxon>Cellvibrionales</taxon>
        <taxon>Porticoccaceae</taxon>
        <taxon>SAR92 clade</taxon>
    </lineage>
</organism>
<feature type="transmembrane region" description="Helical" evidence="1">
    <location>
        <begin position="100"/>
        <end position="117"/>
    </location>
</feature>
<protein>
    <submittedName>
        <fullName evidence="3">DMT family transporter</fullName>
    </submittedName>
</protein>
<dbReference type="SUPFAM" id="SSF103481">
    <property type="entry name" value="Multidrug resistance efflux transporter EmrE"/>
    <property type="match status" value="1"/>
</dbReference>
<accession>A0ABY5TSY9</accession>
<proteinExistence type="predicted"/>
<feature type="domain" description="EamA" evidence="2">
    <location>
        <begin position="5"/>
        <end position="139"/>
    </location>
</feature>
<keyword evidence="1" id="KW-0472">Membrane</keyword>
<evidence type="ECO:0000259" key="2">
    <source>
        <dbReference type="Pfam" id="PF00892"/>
    </source>
</evidence>
<keyword evidence="1" id="KW-0812">Transmembrane</keyword>
<feature type="transmembrane region" description="Helical" evidence="1">
    <location>
        <begin position="36"/>
        <end position="55"/>
    </location>
</feature>
<evidence type="ECO:0000256" key="1">
    <source>
        <dbReference type="SAM" id="Phobius"/>
    </source>
</evidence>
<feature type="transmembrane region" description="Helical" evidence="1">
    <location>
        <begin position="70"/>
        <end position="88"/>
    </location>
</feature>
<dbReference type="InterPro" id="IPR037185">
    <property type="entry name" value="EmrE-like"/>
</dbReference>
<gene>
    <name evidence="3" type="ORF">NYF23_01335</name>
</gene>
<dbReference type="Proteomes" id="UP001059934">
    <property type="component" value="Chromosome"/>
</dbReference>
<reference evidence="3" key="1">
    <citation type="submission" date="2022-08" db="EMBL/GenBank/DDBJ databases">
        <title>Catabolic pathway analysis in culturable SAR92 clade bacteria reveals their overlooked roles in DMSP degradation in coastal seas.</title>
        <authorList>
            <person name="He X."/>
            <person name="Zhang X."/>
            <person name="Zhang Y."/>
        </authorList>
    </citation>
    <scope>NUCLEOTIDE SEQUENCE</scope>
    <source>
        <strain evidence="3">H455</strain>
    </source>
</reference>
<keyword evidence="1" id="KW-1133">Transmembrane helix</keyword>
<evidence type="ECO:0000313" key="4">
    <source>
        <dbReference type="Proteomes" id="UP001059934"/>
    </source>
</evidence>
<evidence type="ECO:0000313" key="3">
    <source>
        <dbReference type="EMBL" id="UVW35264.1"/>
    </source>
</evidence>
<feature type="transmembrane region" description="Helical" evidence="1">
    <location>
        <begin position="6"/>
        <end position="24"/>
    </location>
</feature>
<feature type="transmembrane region" description="Helical" evidence="1">
    <location>
        <begin position="123"/>
        <end position="141"/>
    </location>
</feature>
<name>A0ABY5TSY9_9GAMM</name>
<dbReference type="EMBL" id="CP103416">
    <property type="protein sequence ID" value="UVW35264.1"/>
    <property type="molecule type" value="Genomic_DNA"/>
</dbReference>
<sequence>MQYYLGFIFATVSMVTLGVANFYYKKSTQVLGPINTTFYYYLFSFVIALTVWLAFREKEFNLKASYQGLIWPLIIAVFLFASVLSFNYSVKYINVSVGSTIRSMSFLVTIGLAFLIYKETFAVKDYIAIVLAVAAVTLFAYDGNAPIIGK</sequence>